<proteinExistence type="predicted"/>
<keyword evidence="2" id="KW-1185">Reference proteome</keyword>
<evidence type="ECO:0000313" key="2">
    <source>
        <dbReference type="Proteomes" id="UP001055439"/>
    </source>
</evidence>
<gene>
    <name evidence="1" type="ORF">MUK42_33284</name>
</gene>
<reference evidence="1" key="1">
    <citation type="submission" date="2022-05" db="EMBL/GenBank/DDBJ databases">
        <title>The Musa troglodytarum L. genome provides insights into the mechanism of non-climacteric behaviour and enrichment of carotenoids.</title>
        <authorList>
            <person name="Wang J."/>
        </authorList>
    </citation>
    <scope>NUCLEOTIDE SEQUENCE</scope>
    <source>
        <tissue evidence="1">Leaf</tissue>
    </source>
</reference>
<dbReference type="AlphaFoldDB" id="A0A9E7I123"/>
<dbReference type="Proteomes" id="UP001055439">
    <property type="component" value="Chromosome 9"/>
</dbReference>
<sequence length="44" mass="4874">MVFNLYFKAHESKGSACDFGGDALITFTDPCELQTNIVQFSTII</sequence>
<evidence type="ECO:0008006" key="3">
    <source>
        <dbReference type="Google" id="ProtNLM"/>
    </source>
</evidence>
<evidence type="ECO:0000313" key="1">
    <source>
        <dbReference type="EMBL" id="URE43441.1"/>
    </source>
</evidence>
<protein>
    <recommendedName>
        <fullName evidence="3">X8 domain-containing protein</fullName>
    </recommendedName>
</protein>
<accession>A0A9E7I123</accession>
<organism evidence="1 2">
    <name type="scientific">Musa troglodytarum</name>
    <name type="common">fe'i banana</name>
    <dbReference type="NCBI Taxonomy" id="320322"/>
    <lineage>
        <taxon>Eukaryota</taxon>
        <taxon>Viridiplantae</taxon>
        <taxon>Streptophyta</taxon>
        <taxon>Embryophyta</taxon>
        <taxon>Tracheophyta</taxon>
        <taxon>Spermatophyta</taxon>
        <taxon>Magnoliopsida</taxon>
        <taxon>Liliopsida</taxon>
        <taxon>Zingiberales</taxon>
        <taxon>Musaceae</taxon>
        <taxon>Musa</taxon>
    </lineage>
</organism>
<dbReference type="EMBL" id="CP097511">
    <property type="protein sequence ID" value="URE43441.1"/>
    <property type="molecule type" value="Genomic_DNA"/>
</dbReference>
<dbReference type="OrthoDB" id="1928574at2759"/>
<name>A0A9E7I123_9LILI</name>